<evidence type="ECO:0000256" key="5">
    <source>
        <dbReference type="ARBA" id="ARBA00022801"/>
    </source>
</evidence>
<evidence type="ECO:0000313" key="11">
    <source>
        <dbReference type="Proteomes" id="UP000268014"/>
    </source>
</evidence>
<dbReference type="GO" id="GO:0042277">
    <property type="term" value="F:peptide binding"/>
    <property type="evidence" value="ECO:0007669"/>
    <property type="project" value="TreeGrafter"/>
</dbReference>
<proteinExistence type="inferred from homology"/>
<dbReference type="GO" id="GO:0070006">
    <property type="term" value="F:metalloaminopeptidase activity"/>
    <property type="evidence" value="ECO:0007669"/>
    <property type="project" value="TreeGrafter"/>
</dbReference>
<dbReference type="InterPro" id="IPR027268">
    <property type="entry name" value="Peptidase_M4/M1_CTD_sf"/>
</dbReference>
<dbReference type="GO" id="GO:0006508">
    <property type="term" value="P:proteolysis"/>
    <property type="evidence" value="ECO:0007669"/>
    <property type="project" value="UniProtKB-KW"/>
</dbReference>
<dbReference type="Pfam" id="PF11838">
    <property type="entry name" value="ERAP1_C"/>
    <property type="match status" value="1"/>
</dbReference>
<keyword evidence="5" id="KW-0378">Hydrolase</keyword>
<dbReference type="InterPro" id="IPR014782">
    <property type="entry name" value="Peptidase_M1_dom"/>
</dbReference>
<dbReference type="PRINTS" id="PR00756">
    <property type="entry name" value="ALADIPTASE"/>
</dbReference>
<evidence type="ECO:0000313" key="12">
    <source>
        <dbReference type="WBParaSite" id="HPLM_0000420801-mRNA-1"/>
    </source>
</evidence>
<evidence type="ECO:0000256" key="6">
    <source>
        <dbReference type="ARBA" id="ARBA00022833"/>
    </source>
</evidence>
<dbReference type="Gene3D" id="1.25.50.20">
    <property type="match status" value="1"/>
</dbReference>
<evidence type="ECO:0000256" key="1">
    <source>
        <dbReference type="ARBA" id="ARBA00001947"/>
    </source>
</evidence>
<reference evidence="10 11" key="2">
    <citation type="submission" date="2018-11" db="EMBL/GenBank/DDBJ databases">
        <authorList>
            <consortium name="Pathogen Informatics"/>
        </authorList>
    </citation>
    <scope>NUCLEOTIDE SEQUENCE [LARGE SCALE GENOMIC DNA]</scope>
    <source>
        <strain evidence="10 11">MHpl1</strain>
    </source>
</reference>
<dbReference type="SUPFAM" id="SSF55486">
    <property type="entry name" value="Metalloproteases ('zincins'), catalytic domain"/>
    <property type="match status" value="1"/>
</dbReference>
<dbReference type="GO" id="GO:0005737">
    <property type="term" value="C:cytoplasm"/>
    <property type="evidence" value="ECO:0007669"/>
    <property type="project" value="TreeGrafter"/>
</dbReference>
<comment type="similarity">
    <text evidence="2">Belongs to the peptidase M1 family.</text>
</comment>
<protein>
    <submittedName>
        <fullName evidence="12">Peptidase_M1 domain-containing protein</fullName>
    </submittedName>
</protein>
<dbReference type="InterPro" id="IPR024571">
    <property type="entry name" value="ERAP1-like_C_dom"/>
</dbReference>
<dbReference type="GO" id="GO:0008270">
    <property type="term" value="F:zinc ion binding"/>
    <property type="evidence" value="ECO:0007669"/>
    <property type="project" value="InterPro"/>
</dbReference>
<dbReference type="AlphaFoldDB" id="A0A158QKA0"/>
<dbReference type="InterPro" id="IPR001930">
    <property type="entry name" value="Peptidase_M1"/>
</dbReference>
<dbReference type="GO" id="GO:0005615">
    <property type="term" value="C:extracellular space"/>
    <property type="evidence" value="ECO:0007669"/>
    <property type="project" value="TreeGrafter"/>
</dbReference>
<keyword evidence="4" id="KW-0479">Metal-binding</keyword>
<dbReference type="Pfam" id="PF01433">
    <property type="entry name" value="Peptidase_M1"/>
    <property type="match status" value="1"/>
</dbReference>
<reference evidence="12" key="1">
    <citation type="submission" date="2016-04" db="UniProtKB">
        <authorList>
            <consortium name="WormBaseParasite"/>
        </authorList>
    </citation>
    <scope>IDENTIFICATION</scope>
</reference>
<dbReference type="STRING" id="6290.A0A158QKA0"/>
<feature type="domain" description="Peptidase M1 membrane alanine aminopeptidase" evidence="8">
    <location>
        <begin position="10"/>
        <end position="89"/>
    </location>
</feature>
<evidence type="ECO:0000256" key="2">
    <source>
        <dbReference type="ARBA" id="ARBA00010136"/>
    </source>
</evidence>
<gene>
    <name evidence="10" type="ORF">HPLM_LOCUS4200</name>
</gene>
<keyword evidence="7" id="KW-0482">Metalloprotease</keyword>
<dbReference type="PANTHER" id="PTHR11533">
    <property type="entry name" value="PROTEASE M1 ZINC METALLOPROTEASE"/>
    <property type="match status" value="1"/>
</dbReference>
<keyword evidence="11" id="KW-1185">Reference proteome</keyword>
<dbReference type="GO" id="GO:0016020">
    <property type="term" value="C:membrane"/>
    <property type="evidence" value="ECO:0007669"/>
    <property type="project" value="TreeGrafter"/>
</dbReference>
<evidence type="ECO:0000256" key="3">
    <source>
        <dbReference type="ARBA" id="ARBA00022670"/>
    </source>
</evidence>
<dbReference type="WBParaSite" id="HPLM_0000420801-mRNA-1">
    <property type="protein sequence ID" value="HPLM_0000420801-mRNA-1"/>
    <property type="gene ID" value="HPLM_0000420801"/>
</dbReference>
<evidence type="ECO:0000259" key="8">
    <source>
        <dbReference type="Pfam" id="PF01433"/>
    </source>
</evidence>
<dbReference type="EMBL" id="UZAF01016183">
    <property type="protein sequence ID" value="VDO22659.1"/>
    <property type="molecule type" value="Genomic_DNA"/>
</dbReference>
<comment type="cofactor">
    <cofactor evidence="1">
        <name>Zn(2+)</name>
        <dbReference type="ChEBI" id="CHEBI:29105"/>
    </cofactor>
</comment>
<dbReference type="InterPro" id="IPR050344">
    <property type="entry name" value="Peptidase_M1_aminopeptidases"/>
</dbReference>
<name>A0A158QKA0_HAEPC</name>
<dbReference type="Proteomes" id="UP000268014">
    <property type="component" value="Unassembled WGS sequence"/>
</dbReference>
<dbReference type="Gene3D" id="1.10.390.10">
    <property type="entry name" value="Neutral Protease Domain 2"/>
    <property type="match status" value="2"/>
</dbReference>
<evidence type="ECO:0000256" key="7">
    <source>
        <dbReference type="ARBA" id="ARBA00023049"/>
    </source>
</evidence>
<accession>A0A158QKA0</accession>
<sequence length="476" mass="55136">MFFSLTDIYGVTVMKVAAMENWGLITVRQKLLLNNSTISTLTETRVTQIVLAHEIAHQWFGNLVTMKWWDDLWLNEGFASMIGLKANDIIDKTPLSGATFIILMVERIVGEEVFRDGLRLFLNKFMYKNVDHTDLLAVFARVHGASSSNEYLTGQNFTLTEVIETWIYQQGFPVLHVKKRSDGRVEVTQEIYRHTPGHKRSGAQWKVPLFLRDPRTLKPTVQWLVENDKAIIDLGTDVVLDRDGRSFIRVRYDTGLYLEITARLHADANCIPVSVRTRLMDDSFTLAEVGNLSYLHALNISVYLRKERAYPPIKMLHAHLDFLVSRLTGHPQFRIFQDFIVTILEPLFEYFRQNPVPDEELKLHEELLSDLRATVFSRVCLNGYSICASYARALVMKLMVSCTNTILSNRTCNVIPPYLRQPVYATAVMYGDEDIFEFLHSKWNMEVYQTERERIWIALGASKKKEHIHRFEKFEC</sequence>
<dbReference type="OMA" id="ICFRILE"/>
<evidence type="ECO:0000259" key="9">
    <source>
        <dbReference type="Pfam" id="PF11838"/>
    </source>
</evidence>
<organism evidence="12">
    <name type="scientific">Haemonchus placei</name>
    <name type="common">Barber's pole worm</name>
    <dbReference type="NCBI Taxonomy" id="6290"/>
    <lineage>
        <taxon>Eukaryota</taxon>
        <taxon>Metazoa</taxon>
        <taxon>Ecdysozoa</taxon>
        <taxon>Nematoda</taxon>
        <taxon>Chromadorea</taxon>
        <taxon>Rhabditida</taxon>
        <taxon>Rhabditina</taxon>
        <taxon>Rhabditomorpha</taxon>
        <taxon>Strongyloidea</taxon>
        <taxon>Trichostrongylidae</taxon>
        <taxon>Haemonchus</taxon>
    </lineage>
</organism>
<feature type="domain" description="ERAP1-like C-terminal" evidence="9">
    <location>
        <begin position="239"/>
        <end position="471"/>
    </location>
</feature>
<evidence type="ECO:0000313" key="10">
    <source>
        <dbReference type="EMBL" id="VDO22659.1"/>
    </source>
</evidence>
<dbReference type="PANTHER" id="PTHR11533:SF299">
    <property type="entry name" value="AMINOPEPTIDASE"/>
    <property type="match status" value="1"/>
</dbReference>
<keyword evidence="6" id="KW-0862">Zinc</keyword>
<dbReference type="OrthoDB" id="6337587at2759"/>
<keyword evidence="3" id="KW-0645">Protease</keyword>
<evidence type="ECO:0000256" key="4">
    <source>
        <dbReference type="ARBA" id="ARBA00022723"/>
    </source>
</evidence>
<dbReference type="GO" id="GO:0043171">
    <property type="term" value="P:peptide catabolic process"/>
    <property type="evidence" value="ECO:0007669"/>
    <property type="project" value="TreeGrafter"/>
</dbReference>